<feature type="transmembrane region" description="Helical" evidence="1">
    <location>
        <begin position="74"/>
        <end position="93"/>
    </location>
</feature>
<dbReference type="EMBL" id="JACWMX010000003">
    <property type="protein sequence ID" value="MBD1393130.1"/>
    <property type="molecule type" value="Genomic_DNA"/>
</dbReference>
<keyword evidence="1" id="KW-1133">Transmembrane helix</keyword>
<sequence length="127" mass="13861">MTGKFKDKDMQVVIGWVLRLGVFISMAVVFIGGVVYLYRHGHTIADYSHFKGVPDFVQTIPGVINGILTFRGRAIIQAGIVLLIATPVIRVAFSAVGFIMEKDHLYTVITFIVLLIIIMSAVSGHAG</sequence>
<reference evidence="2" key="1">
    <citation type="submission" date="2020-09" db="EMBL/GenBank/DDBJ databases">
        <title>Novel species of Mucilaginibacter isolated from a glacier on the Tibetan Plateau.</title>
        <authorList>
            <person name="Liu Q."/>
            <person name="Xin Y.-H."/>
        </authorList>
    </citation>
    <scope>NUCLEOTIDE SEQUENCE</scope>
    <source>
        <strain evidence="2">ZB1P21</strain>
    </source>
</reference>
<dbReference type="Proteomes" id="UP000619078">
    <property type="component" value="Unassembled WGS sequence"/>
</dbReference>
<feature type="transmembrane region" description="Helical" evidence="1">
    <location>
        <begin position="105"/>
        <end position="126"/>
    </location>
</feature>
<organism evidence="2 3">
    <name type="scientific">Mucilaginibacter glaciei</name>
    <dbReference type="NCBI Taxonomy" id="2772109"/>
    <lineage>
        <taxon>Bacteria</taxon>
        <taxon>Pseudomonadati</taxon>
        <taxon>Bacteroidota</taxon>
        <taxon>Sphingobacteriia</taxon>
        <taxon>Sphingobacteriales</taxon>
        <taxon>Sphingobacteriaceae</taxon>
        <taxon>Mucilaginibacter</taxon>
    </lineage>
</organism>
<evidence type="ECO:0000256" key="1">
    <source>
        <dbReference type="SAM" id="Phobius"/>
    </source>
</evidence>
<keyword evidence="3" id="KW-1185">Reference proteome</keyword>
<keyword evidence="1" id="KW-0812">Transmembrane</keyword>
<protein>
    <submittedName>
        <fullName evidence="2">DUF1634 domain-containing protein</fullName>
    </submittedName>
</protein>
<accession>A0A926S0M7</accession>
<comment type="caution">
    <text evidence="2">The sequence shown here is derived from an EMBL/GenBank/DDBJ whole genome shotgun (WGS) entry which is preliminary data.</text>
</comment>
<dbReference type="Pfam" id="PF07843">
    <property type="entry name" value="DUF1634"/>
    <property type="match status" value="1"/>
</dbReference>
<feature type="transmembrane region" description="Helical" evidence="1">
    <location>
        <begin position="12"/>
        <end position="38"/>
    </location>
</feature>
<dbReference type="AlphaFoldDB" id="A0A926S0M7"/>
<dbReference type="RefSeq" id="WP_191162742.1">
    <property type="nucleotide sequence ID" value="NZ_JACWMX010000003.1"/>
</dbReference>
<name>A0A926S0M7_9SPHI</name>
<evidence type="ECO:0000313" key="2">
    <source>
        <dbReference type="EMBL" id="MBD1393130.1"/>
    </source>
</evidence>
<keyword evidence="1" id="KW-0472">Membrane</keyword>
<dbReference type="InterPro" id="IPR012861">
    <property type="entry name" value="DUF1634"/>
</dbReference>
<proteinExistence type="predicted"/>
<gene>
    <name evidence="2" type="ORF">IDJ76_08470</name>
</gene>
<evidence type="ECO:0000313" key="3">
    <source>
        <dbReference type="Proteomes" id="UP000619078"/>
    </source>
</evidence>